<name>A0A7Y9LD53_9ACTN</name>
<dbReference type="InterPro" id="IPR011989">
    <property type="entry name" value="ARM-like"/>
</dbReference>
<dbReference type="InterPro" id="IPR016024">
    <property type="entry name" value="ARM-type_fold"/>
</dbReference>
<dbReference type="Gene3D" id="1.25.10.10">
    <property type="entry name" value="Leucine-rich Repeat Variant"/>
    <property type="match status" value="1"/>
</dbReference>
<dbReference type="Proteomes" id="UP000569914">
    <property type="component" value="Unassembled WGS sequence"/>
</dbReference>
<reference evidence="1 2" key="1">
    <citation type="submission" date="2020-07" db="EMBL/GenBank/DDBJ databases">
        <title>Sequencing the genomes of 1000 actinobacteria strains.</title>
        <authorList>
            <person name="Klenk H.-P."/>
        </authorList>
    </citation>
    <scope>NUCLEOTIDE SEQUENCE [LARGE SCALE GENOMIC DNA]</scope>
    <source>
        <strain evidence="1 2">DSM 22083</strain>
    </source>
</reference>
<dbReference type="Pfam" id="PF13646">
    <property type="entry name" value="HEAT_2"/>
    <property type="match status" value="1"/>
</dbReference>
<evidence type="ECO:0000313" key="1">
    <source>
        <dbReference type="EMBL" id="NYE72405.1"/>
    </source>
</evidence>
<proteinExistence type="predicted"/>
<accession>A0A7Y9LD53</accession>
<dbReference type="EMBL" id="JACCBU010000001">
    <property type="protein sequence ID" value="NYE72405.1"/>
    <property type="molecule type" value="Genomic_DNA"/>
</dbReference>
<sequence length="203" mass="22012">MDDRDTPAERVAYAVRQWGAGRVVRVAAETLGTDPAEVVSGESLELITMLRSGSEPGIAECGATRDWLAGGKPPGHRYWARVWACRALLYVWDDGAGPAVAAALGDDHWRVRELAAKVIAKREVPDAAERLAELIMNDPTPRVRAAACRGLAVVGEGEHLPALASAAGDPDPLVARAAERTYDQLMDRLDRTDQTVREARRPR</sequence>
<dbReference type="SUPFAM" id="SSF48371">
    <property type="entry name" value="ARM repeat"/>
    <property type="match status" value="1"/>
</dbReference>
<evidence type="ECO:0000313" key="2">
    <source>
        <dbReference type="Proteomes" id="UP000569914"/>
    </source>
</evidence>
<keyword evidence="2" id="KW-1185">Reference proteome</keyword>
<evidence type="ECO:0008006" key="3">
    <source>
        <dbReference type="Google" id="ProtNLM"/>
    </source>
</evidence>
<dbReference type="RefSeq" id="WP_179753185.1">
    <property type="nucleotide sequence ID" value="NZ_JACCBU010000001.1"/>
</dbReference>
<organism evidence="1 2">
    <name type="scientific">Microlunatus parietis</name>
    <dbReference type="NCBI Taxonomy" id="682979"/>
    <lineage>
        <taxon>Bacteria</taxon>
        <taxon>Bacillati</taxon>
        <taxon>Actinomycetota</taxon>
        <taxon>Actinomycetes</taxon>
        <taxon>Propionibacteriales</taxon>
        <taxon>Propionibacteriaceae</taxon>
        <taxon>Microlunatus</taxon>
    </lineage>
</organism>
<protein>
    <recommendedName>
        <fullName evidence="3">HEAT repeat-containing protein</fullName>
    </recommendedName>
</protein>
<dbReference type="AlphaFoldDB" id="A0A7Y9LD53"/>
<gene>
    <name evidence="1" type="ORF">BKA15_003734</name>
</gene>
<comment type="caution">
    <text evidence="1">The sequence shown here is derived from an EMBL/GenBank/DDBJ whole genome shotgun (WGS) entry which is preliminary data.</text>
</comment>